<gene>
    <name evidence="1" type="ORF">BJ138DRAFT_485218</name>
</gene>
<comment type="caution">
    <text evidence="1">The sequence shown here is derived from an EMBL/GenBank/DDBJ whole genome shotgun (WGS) entry which is preliminary data.</text>
</comment>
<accession>A0ACB8A2V8</accession>
<name>A0ACB8A2V8_9AGAM</name>
<protein>
    <submittedName>
        <fullName evidence="1">Guanine nucleotide binding protein, alpha subunit</fullName>
    </submittedName>
</protein>
<dbReference type="Proteomes" id="UP000790377">
    <property type="component" value="Unassembled WGS sequence"/>
</dbReference>
<organism evidence="1 2">
    <name type="scientific">Hygrophoropsis aurantiaca</name>
    <dbReference type="NCBI Taxonomy" id="72124"/>
    <lineage>
        <taxon>Eukaryota</taxon>
        <taxon>Fungi</taxon>
        <taxon>Dikarya</taxon>
        <taxon>Basidiomycota</taxon>
        <taxon>Agaricomycotina</taxon>
        <taxon>Agaricomycetes</taxon>
        <taxon>Agaricomycetidae</taxon>
        <taxon>Boletales</taxon>
        <taxon>Coniophorineae</taxon>
        <taxon>Hygrophoropsidaceae</taxon>
        <taxon>Hygrophoropsis</taxon>
    </lineage>
</organism>
<evidence type="ECO:0000313" key="2">
    <source>
        <dbReference type="Proteomes" id="UP000790377"/>
    </source>
</evidence>
<reference evidence="1" key="1">
    <citation type="journal article" date="2021" name="New Phytol.">
        <title>Evolutionary innovations through gain and loss of genes in the ectomycorrhizal Boletales.</title>
        <authorList>
            <person name="Wu G."/>
            <person name="Miyauchi S."/>
            <person name="Morin E."/>
            <person name="Kuo A."/>
            <person name="Drula E."/>
            <person name="Varga T."/>
            <person name="Kohler A."/>
            <person name="Feng B."/>
            <person name="Cao Y."/>
            <person name="Lipzen A."/>
            <person name="Daum C."/>
            <person name="Hundley H."/>
            <person name="Pangilinan J."/>
            <person name="Johnson J."/>
            <person name="Barry K."/>
            <person name="LaButti K."/>
            <person name="Ng V."/>
            <person name="Ahrendt S."/>
            <person name="Min B."/>
            <person name="Choi I.G."/>
            <person name="Park H."/>
            <person name="Plett J.M."/>
            <person name="Magnuson J."/>
            <person name="Spatafora J.W."/>
            <person name="Nagy L.G."/>
            <person name="Henrissat B."/>
            <person name="Grigoriev I.V."/>
            <person name="Yang Z.L."/>
            <person name="Xu J."/>
            <person name="Martin F.M."/>
        </authorList>
    </citation>
    <scope>NUCLEOTIDE SEQUENCE</scope>
    <source>
        <strain evidence="1">ATCC 28755</strain>
    </source>
</reference>
<sequence length="552" mass="62659">MARPALEPNRRRSLSDPLAVALRPPPNESPADREKRLLEESEAKRVSESIDEMLSREKKDKKTKPEVKILLLGQSESGKSTTLKQFQLMHARAAFQADRIAWRAVIYLNLVRSIRRILDTISPESDQIDDNDEHDGEPASIIISARGRPAPALSGTRVAKYEQYRRQLEPLKDLEARLIRMLSSPDDDDDEPTQVTPKQPNWNTYATGNFNRVAIGKNGRPTPVISIPPSRSYDSPISPLSPSTSHGLPSPGGSSNSSSRSKNAEVSVHHTSNWKKHFSLRDRIKSPKSAHTNEIEGWWDDPTDPVHVLNSCSRAMLDLWKDPSVKQRLKDKRLRLEESSGFFMDEISRITALRYFPNDQDVLKARLKTMGVVEHSFIIPDAQRRGVNWKIYDVGGATNQRHAWAPYFEDVNAIIFLAPISAFDQVLTEDPATNRLDDSMQLWKSLVSNKLLANVSIILFLNKIDLLQAKLKSGVRLSHYMPHYGDKPNDYASVSEYFYHTFGSIHQRFTARADREFKIHLTSVTDTHRTAKIIQSVRDIIIKANLRSLHLM</sequence>
<keyword evidence="2" id="KW-1185">Reference proteome</keyword>
<dbReference type="EMBL" id="MU267893">
    <property type="protein sequence ID" value="KAH7907561.1"/>
    <property type="molecule type" value="Genomic_DNA"/>
</dbReference>
<proteinExistence type="predicted"/>
<evidence type="ECO:0000313" key="1">
    <source>
        <dbReference type="EMBL" id="KAH7907561.1"/>
    </source>
</evidence>